<organism evidence="4 5">
    <name type="scientific">Streptococcus macedonicus</name>
    <name type="common">Streptococcus gallolyticus macedonicus</name>
    <dbReference type="NCBI Taxonomy" id="59310"/>
    <lineage>
        <taxon>Bacteria</taxon>
        <taxon>Bacillati</taxon>
        <taxon>Bacillota</taxon>
        <taxon>Bacilli</taxon>
        <taxon>Lactobacillales</taxon>
        <taxon>Streptococcaceae</taxon>
        <taxon>Streptococcus</taxon>
    </lineage>
</organism>
<dbReference type="Gene3D" id="1.10.260.40">
    <property type="entry name" value="lambda repressor-like DNA-binding domains"/>
    <property type="match status" value="1"/>
</dbReference>
<dbReference type="RefSeq" id="WP_099390740.1">
    <property type="nucleotide sequence ID" value="NZ_PEBM01000050.1"/>
</dbReference>
<proteinExistence type="predicted"/>
<evidence type="ECO:0000313" key="4">
    <source>
        <dbReference type="EMBL" id="PHV56099.1"/>
    </source>
</evidence>
<dbReference type="GO" id="GO:0003677">
    <property type="term" value="F:DNA binding"/>
    <property type="evidence" value="ECO:0007669"/>
    <property type="project" value="UniProtKB-KW"/>
</dbReference>
<feature type="region of interest" description="Disordered" evidence="2">
    <location>
        <begin position="27"/>
        <end position="48"/>
    </location>
</feature>
<accession>A0A2G3NRH0</accession>
<dbReference type="SMART" id="SM00530">
    <property type="entry name" value="HTH_XRE"/>
    <property type="match status" value="1"/>
</dbReference>
<dbReference type="CDD" id="cd00093">
    <property type="entry name" value="HTH_XRE"/>
    <property type="match status" value="1"/>
</dbReference>
<dbReference type="SUPFAM" id="SSF47413">
    <property type="entry name" value="lambda repressor-like DNA-binding domains"/>
    <property type="match status" value="1"/>
</dbReference>
<protein>
    <recommendedName>
        <fullName evidence="3">HTH cro/C1-type domain-containing protein</fullName>
    </recommendedName>
</protein>
<comment type="caution">
    <text evidence="4">The sequence shown here is derived from an EMBL/GenBank/DDBJ whole genome shotgun (WGS) entry which is preliminary data.</text>
</comment>
<evidence type="ECO:0000256" key="2">
    <source>
        <dbReference type="SAM" id="MobiDB-lite"/>
    </source>
</evidence>
<evidence type="ECO:0000256" key="1">
    <source>
        <dbReference type="ARBA" id="ARBA00023125"/>
    </source>
</evidence>
<dbReference type="PANTHER" id="PTHR46558">
    <property type="entry name" value="TRACRIPTIONAL REGULATORY PROTEIN-RELATED-RELATED"/>
    <property type="match status" value="1"/>
</dbReference>
<dbReference type="PANTHER" id="PTHR46558:SF11">
    <property type="entry name" value="HTH-TYPE TRANSCRIPTIONAL REGULATOR XRE"/>
    <property type="match status" value="1"/>
</dbReference>
<dbReference type="AlphaFoldDB" id="A0A2G3NRH0"/>
<feature type="compositionally biased region" description="Polar residues" evidence="2">
    <location>
        <begin position="27"/>
        <end position="40"/>
    </location>
</feature>
<dbReference type="PROSITE" id="PS50943">
    <property type="entry name" value="HTH_CROC1"/>
    <property type="match status" value="1"/>
</dbReference>
<dbReference type="EMBL" id="PEBM01000050">
    <property type="protein sequence ID" value="PHV56099.1"/>
    <property type="molecule type" value="Genomic_DNA"/>
</dbReference>
<feature type="domain" description="HTH cro/C1-type" evidence="3">
    <location>
        <begin position="5"/>
        <end position="66"/>
    </location>
</feature>
<name>A0A2G3NRH0_STRMC</name>
<dbReference type="InterPro" id="IPR001387">
    <property type="entry name" value="Cro/C1-type_HTH"/>
</dbReference>
<reference evidence="4 5" key="1">
    <citation type="submission" date="2017-10" db="EMBL/GenBank/DDBJ databases">
        <title>Whole-genome sequence of three Streptococcus macedonicus strains isolated from Italian cheeses of the Veneto region.</title>
        <authorList>
            <person name="Treu L."/>
            <person name="De Diego-Diaz B."/>
            <person name="Papadimitriou K."/>
            <person name="Tsakalidou E."/>
            <person name="Corich V."/>
            <person name="Giacomini A."/>
        </authorList>
    </citation>
    <scope>NUCLEOTIDE SEQUENCE [LARGE SCALE GENOMIC DNA]</scope>
    <source>
        <strain evidence="4 5">27MV</strain>
    </source>
</reference>
<evidence type="ECO:0000313" key="5">
    <source>
        <dbReference type="Proteomes" id="UP000222913"/>
    </source>
</evidence>
<evidence type="ECO:0000259" key="3">
    <source>
        <dbReference type="PROSITE" id="PS50943"/>
    </source>
</evidence>
<dbReference type="Pfam" id="PF13560">
    <property type="entry name" value="HTH_31"/>
    <property type="match status" value="1"/>
</dbReference>
<sequence>MGNKLKKLRKTKGLTLEQLKNELKQKQGVSFSTGQLSSYENGRRSPREESTWEPIADYFKVPVSYLLGFGPRTVGETMKILEAVSAGIIPQDDEIAKKIVESQKQTIKRSQEIAQQAYEKYKDFDLVSNIKVLTVLLENCDNIYTDIIRYVSPRLVQNELTETELKSLNTFISLLEEHGKEFKDTADSFSKRLNADLKTTQNDND</sequence>
<dbReference type="Proteomes" id="UP000222913">
    <property type="component" value="Unassembled WGS sequence"/>
</dbReference>
<keyword evidence="1" id="KW-0238">DNA-binding</keyword>
<dbReference type="InterPro" id="IPR010982">
    <property type="entry name" value="Lambda_DNA-bd_dom_sf"/>
</dbReference>
<gene>
    <name evidence="4" type="ORF">CS010_08775</name>
</gene>